<dbReference type="AlphaFoldDB" id="A0A8S2ALY3"/>
<sequence>MSNEDNQSGDITNVGGLCGEGSKGEVDTRKRKADSLSCSDLPASEYLKEFQETEENPLPPAEKQLAPYNEVPSKDTSSVPEKDNVGPGPDDEVIVISDDDDDEYKRRTSKVCIVNGRKLKFIPLRKKQK</sequence>
<name>A0A8S2ALY3_ARAAE</name>
<dbReference type="EMBL" id="LR999456">
    <property type="protein sequence ID" value="CAE6134077.1"/>
    <property type="molecule type" value="Genomic_DNA"/>
</dbReference>
<evidence type="ECO:0000256" key="1">
    <source>
        <dbReference type="SAM" id="MobiDB-lite"/>
    </source>
</evidence>
<gene>
    <name evidence="2" type="ORF">AARE701A_LOCUS16745</name>
</gene>
<protein>
    <submittedName>
        <fullName evidence="2">Uncharacterized protein</fullName>
    </submittedName>
</protein>
<feature type="compositionally biased region" description="Acidic residues" evidence="1">
    <location>
        <begin position="89"/>
        <end position="101"/>
    </location>
</feature>
<keyword evidence="3" id="KW-1185">Reference proteome</keyword>
<organism evidence="2 3">
    <name type="scientific">Arabidopsis arenosa</name>
    <name type="common">Sand rock-cress</name>
    <name type="synonym">Cardaminopsis arenosa</name>
    <dbReference type="NCBI Taxonomy" id="38785"/>
    <lineage>
        <taxon>Eukaryota</taxon>
        <taxon>Viridiplantae</taxon>
        <taxon>Streptophyta</taxon>
        <taxon>Embryophyta</taxon>
        <taxon>Tracheophyta</taxon>
        <taxon>Spermatophyta</taxon>
        <taxon>Magnoliopsida</taxon>
        <taxon>eudicotyledons</taxon>
        <taxon>Gunneridae</taxon>
        <taxon>Pentapetalae</taxon>
        <taxon>rosids</taxon>
        <taxon>malvids</taxon>
        <taxon>Brassicales</taxon>
        <taxon>Brassicaceae</taxon>
        <taxon>Camelineae</taxon>
        <taxon>Arabidopsis</taxon>
    </lineage>
</organism>
<proteinExistence type="predicted"/>
<dbReference type="Proteomes" id="UP000682877">
    <property type="component" value="Chromosome 6"/>
</dbReference>
<feature type="region of interest" description="Disordered" evidence="1">
    <location>
        <begin position="1"/>
        <end position="101"/>
    </location>
</feature>
<feature type="compositionally biased region" description="Polar residues" evidence="1">
    <location>
        <begin position="1"/>
        <end position="11"/>
    </location>
</feature>
<accession>A0A8S2ALY3</accession>
<reference evidence="2" key="1">
    <citation type="submission" date="2021-01" db="EMBL/GenBank/DDBJ databases">
        <authorList>
            <person name="Bezrukov I."/>
        </authorList>
    </citation>
    <scope>NUCLEOTIDE SEQUENCE</scope>
</reference>
<evidence type="ECO:0000313" key="2">
    <source>
        <dbReference type="EMBL" id="CAE6134077.1"/>
    </source>
</evidence>
<evidence type="ECO:0000313" key="3">
    <source>
        <dbReference type="Proteomes" id="UP000682877"/>
    </source>
</evidence>